<dbReference type="Proteomes" id="UP000054359">
    <property type="component" value="Unassembled WGS sequence"/>
</dbReference>
<dbReference type="Gene3D" id="3.30.470.20">
    <property type="entry name" value="ATP-grasp fold, B domain"/>
    <property type="match status" value="1"/>
</dbReference>
<feature type="non-terminal residue" evidence="11">
    <location>
        <position position="68"/>
    </location>
</feature>
<gene>
    <name evidence="11" type="ORF">X975_12546</name>
</gene>
<dbReference type="AlphaFoldDB" id="A0A087TQR9"/>
<dbReference type="InterPro" id="IPR004344">
    <property type="entry name" value="TTL/TTLL_fam"/>
</dbReference>
<dbReference type="GO" id="GO:0070740">
    <property type="term" value="F:tubulin-glutamic acid ligase activity"/>
    <property type="evidence" value="ECO:0007669"/>
    <property type="project" value="TreeGrafter"/>
</dbReference>
<dbReference type="GO" id="GO:0036064">
    <property type="term" value="C:ciliary basal body"/>
    <property type="evidence" value="ECO:0007669"/>
    <property type="project" value="TreeGrafter"/>
</dbReference>
<comment type="subcellular location">
    <subcellularLocation>
        <location evidence="1">Cytoplasm</location>
        <location evidence="1">Cytoskeleton</location>
        <location evidence="1">Cilium basal body</location>
    </subcellularLocation>
</comment>
<protein>
    <submittedName>
        <fullName evidence="11">Putative tubulin polyglutamylase TTLL1</fullName>
    </submittedName>
</protein>
<evidence type="ECO:0000256" key="7">
    <source>
        <dbReference type="ARBA" id="ARBA00022840"/>
    </source>
</evidence>
<dbReference type="STRING" id="407821.A0A087TQR9"/>
<evidence type="ECO:0000256" key="1">
    <source>
        <dbReference type="ARBA" id="ARBA00004120"/>
    </source>
</evidence>
<dbReference type="Pfam" id="PF03133">
    <property type="entry name" value="TTL"/>
    <property type="match status" value="1"/>
</dbReference>
<dbReference type="GO" id="GO:0005524">
    <property type="term" value="F:ATP binding"/>
    <property type="evidence" value="ECO:0007669"/>
    <property type="project" value="UniProtKB-KW"/>
</dbReference>
<keyword evidence="9" id="KW-0206">Cytoskeleton</keyword>
<dbReference type="GO" id="GO:0015631">
    <property type="term" value="F:tubulin binding"/>
    <property type="evidence" value="ECO:0007669"/>
    <property type="project" value="TreeGrafter"/>
</dbReference>
<evidence type="ECO:0000256" key="3">
    <source>
        <dbReference type="ARBA" id="ARBA00022490"/>
    </source>
</evidence>
<evidence type="ECO:0000256" key="10">
    <source>
        <dbReference type="ARBA" id="ARBA00023273"/>
    </source>
</evidence>
<sequence length="68" mass="7840">MVSDRHCFECYGYDIIISDDLKPWLIEVNASPSLTATTANDRVMKQKLIDDIFNICLENGEYPNAKWN</sequence>
<evidence type="ECO:0000313" key="12">
    <source>
        <dbReference type="Proteomes" id="UP000054359"/>
    </source>
</evidence>
<evidence type="ECO:0000256" key="5">
    <source>
        <dbReference type="ARBA" id="ARBA00022701"/>
    </source>
</evidence>
<evidence type="ECO:0000256" key="2">
    <source>
        <dbReference type="ARBA" id="ARBA00006118"/>
    </source>
</evidence>
<keyword evidence="3" id="KW-0963">Cytoplasm</keyword>
<name>A0A087TQR9_STEMI</name>
<keyword evidence="7" id="KW-0067">ATP-binding</keyword>
<keyword evidence="12" id="KW-1185">Reference proteome</keyword>
<keyword evidence="4" id="KW-0436">Ligase</keyword>
<dbReference type="PANTHER" id="PTHR12241">
    <property type="entry name" value="TUBULIN POLYGLUTAMYLASE"/>
    <property type="match status" value="1"/>
</dbReference>
<keyword evidence="10" id="KW-0966">Cell projection</keyword>
<organism evidence="11 12">
    <name type="scientific">Stegodyphus mimosarum</name>
    <name type="common">African social velvet spider</name>
    <dbReference type="NCBI Taxonomy" id="407821"/>
    <lineage>
        <taxon>Eukaryota</taxon>
        <taxon>Metazoa</taxon>
        <taxon>Ecdysozoa</taxon>
        <taxon>Arthropoda</taxon>
        <taxon>Chelicerata</taxon>
        <taxon>Arachnida</taxon>
        <taxon>Araneae</taxon>
        <taxon>Araneomorphae</taxon>
        <taxon>Entelegynae</taxon>
        <taxon>Eresoidea</taxon>
        <taxon>Eresidae</taxon>
        <taxon>Stegodyphus</taxon>
    </lineage>
</organism>
<evidence type="ECO:0000256" key="9">
    <source>
        <dbReference type="ARBA" id="ARBA00023212"/>
    </source>
</evidence>
<keyword evidence="6" id="KW-0547">Nucleotide-binding</keyword>
<proteinExistence type="inferred from homology"/>
<dbReference type="EMBL" id="KK116330">
    <property type="protein sequence ID" value="KFM67458.1"/>
    <property type="molecule type" value="Genomic_DNA"/>
</dbReference>
<dbReference type="PROSITE" id="PS51221">
    <property type="entry name" value="TTL"/>
    <property type="match status" value="1"/>
</dbReference>
<evidence type="ECO:0000313" key="11">
    <source>
        <dbReference type="EMBL" id="KFM67458.1"/>
    </source>
</evidence>
<evidence type="ECO:0000256" key="4">
    <source>
        <dbReference type="ARBA" id="ARBA00022598"/>
    </source>
</evidence>
<evidence type="ECO:0000256" key="8">
    <source>
        <dbReference type="ARBA" id="ARBA00023069"/>
    </source>
</evidence>
<keyword evidence="5" id="KW-0493">Microtubule</keyword>
<dbReference type="PANTHER" id="PTHR12241:SF31">
    <property type="entry name" value="POLYGLUTAMYLASE COMPLEX SUBUNIT TTLL1"/>
    <property type="match status" value="1"/>
</dbReference>
<dbReference type="GO" id="GO:0005874">
    <property type="term" value="C:microtubule"/>
    <property type="evidence" value="ECO:0007669"/>
    <property type="project" value="UniProtKB-KW"/>
</dbReference>
<dbReference type="GO" id="GO:0000226">
    <property type="term" value="P:microtubule cytoskeleton organization"/>
    <property type="evidence" value="ECO:0007669"/>
    <property type="project" value="TreeGrafter"/>
</dbReference>
<keyword evidence="8" id="KW-0969">Cilium</keyword>
<evidence type="ECO:0000256" key="6">
    <source>
        <dbReference type="ARBA" id="ARBA00022741"/>
    </source>
</evidence>
<reference evidence="11 12" key="1">
    <citation type="submission" date="2013-11" db="EMBL/GenBank/DDBJ databases">
        <title>Genome sequencing of Stegodyphus mimosarum.</title>
        <authorList>
            <person name="Bechsgaard J."/>
        </authorList>
    </citation>
    <scope>NUCLEOTIDE SEQUENCE [LARGE SCALE GENOMIC DNA]</scope>
</reference>
<dbReference type="OrthoDB" id="202825at2759"/>
<accession>A0A087TQR9</accession>
<dbReference type="SUPFAM" id="SSF56059">
    <property type="entry name" value="Glutathione synthetase ATP-binding domain-like"/>
    <property type="match status" value="1"/>
</dbReference>
<comment type="similarity">
    <text evidence="2">Belongs to the tubulin polyglutamylase family.</text>
</comment>